<comment type="caution">
    <text evidence="1">The sequence shown here is derived from an EMBL/GenBank/DDBJ whole genome shotgun (WGS) entry which is preliminary data.</text>
</comment>
<name>A0ABN9LST0_9NEOB</name>
<dbReference type="EMBL" id="CAUEEQ010030662">
    <property type="protein sequence ID" value="CAJ0949790.1"/>
    <property type="molecule type" value="Genomic_DNA"/>
</dbReference>
<keyword evidence="2" id="KW-1185">Reference proteome</keyword>
<gene>
    <name evidence="1" type="ORF">RIMI_LOCUS12749904</name>
</gene>
<reference evidence="1" key="1">
    <citation type="submission" date="2023-07" db="EMBL/GenBank/DDBJ databases">
        <authorList>
            <person name="Stuckert A."/>
        </authorList>
    </citation>
    <scope>NUCLEOTIDE SEQUENCE</scope>
</reference>
<evidence type="ECO:0000313" key="1">
    <source>
        <dbReference type="EMBL" id="CAJ0949790.1"/>
    </source>
</evidence>
<protein>
    <submittedName>
        <fullName evidence="1">Uncharacterized protein</fullName>
    </submittedName>
</protein>
<proteinExistence type="predicted"/>
<dbReference type="Proteomes" id="UP001176940">
    <property type="component" value="Unassembled WGS sequence"/>
</dbReference>
<organism evidence="1 2">
    <name type="scientific">Ranitomeya imitator</name>
    <name type="common">mimic poison frog</name>
    <dbReference type="NCBI Taxonomy" id="111125"/>
    <lineage>
        <taxon>Eukaryota</taxon>
        <taxon>Metazoa</taxon>
        <taxon>Chordata</taxon>
        <taxon>Craniata</taxon>
        <taxon>Vertebrata</taxon>
        <taxon>Euteleostomi</taxon>
        <taxon>Amphibia</taxon>
        <taxon>Batrachia</taxon>
        <taxon>Anura</taxon>
        <taxon>Neobatrachia</taxon>
        <taxon>Hyloidea</taxon>
        <taxon>Dendrobatidae</taxon>
        <taxon>Dendrobatinae</taxon>
        <taxon>Ranitomeya</taxon>
    </lineage>
</organism>
<accession>A0ABN9LST0</accession>
<evidence type="ECO:0000313" key="2">
    <source>
        <dbReference type="Proteomes" id="UP001176940"/>
    </source>
</evidence>
<sequence length="273" mass="30105">MLLVEVCESCVRAALRATCGRATCGRAPCCPAPHRAPGRAADCAVYGRLLHEAHVTALSRITISKMARPLHDGSTSEPVGKIQSEASRTFPPDVSACEASSSSTICEQNLPVSHPTAPAASRTLASACQRRPSPSENHCQDRLEMVNSCDLEPSSTTCERRHCSCPESFSTGETTSYGLRHTAHEHSRLGMDTDVSNQNDAQGDRPLAGDIPVEREIALRLRRIGDQMNERYLQRRQNGQRHWWHPLRWHLTQIISEIVAALYNPLVDILPQN</sequence>